<name>A0ABN8NE28_9CNID</name>
<evidence type="ECO:0000256" key="3">
    <source>
        <dbReference type="ARBA" id="ARBA00022801"/>
    </source>
</evidence>
<organism evidence="6 7">
    <name type="scientific">Porites lobata</name>
    <dbReference type="NCBI Taxonomy" id="104759"/>
    <lineage>
        <taxon>Eukaryota</taxon>
        <taxon>Metazoa</taxon>
        <taxon>Cnidaria</taxon>
        <taxon>Anthozoa</taxon>
        <taxon>Hexacorallia</taxon>
        <taxon>Scleractinia</taxon>
        <taxon>Fungiina</taxon>
        <taxon>Poritidae</taxon>
        <taxon>Porites</taxon>
    </lineage>
</organism>
<evidence type="ECO:0000256" key="2">
    <source>
        <dbReference type="ARBA" id="ARBA00011984"/>
    </source>
</evidence>
<dbReference type="Pfam" id="PF00071">
    <property type="entry name" value="Ras"/>
    <property type="match status" value="1"/>
</dbReference>
<dbReference type="InterPro" id="IPR001806">
    <property type="entry name" value="Small_GTPase"/>
</dbReference>
<dbReference type="SUPFAM" id="SSF52540">
    <property type="entry name" value="P-loop containing nucleoside triphosphate hydrolases"/>
    <property type="match status" value="1"/>
</dbReference>
<dbReference type="SMART" id="SM00175">
    <property type="entry name" value="RAB"/>
    <property type="match status" value="1"/>
</dbReference>
<keyword evidence="7" id="KW-1185">Reference proteome</keyword>
<dbReference type="EC" id="3.6.5.2" evidence="2"/>
<dbReference type="PANTHER" id="PTHR45704">
    <property type="entry name" value="RAS-LIKE FAMILY MEMBER 11"/>
    <property type="match status" value="1"/>
</dbReference>
<feature type="compositionally biased region" description="Polar residues" evidence="5">
    <location>
        <begin position="115"/>
        <end position="127"/>
    </location>
</feature>
<comment type="similarity">
    <text evidence="1">Belongs to the small GTPase superfamily. Ras family.</text>
</comment>
<sequence length="319" mass="35717">MLRRRGSAPAVVLQQHFSETRGILLKTDRIIPPPDGQPKLSKTKRGGRKDYERGCSPPPPLSLISANDLNQSFDYDSPSPKCPSPVSPGSPILNKKPAKNRPKRRDSCSEPFIGQASNPVSNTKNASISLQRRSSSFRDYNIVLLGQGGVGKSALLVRFTTGRFIHEYDPTLELTYDMCYEVDEEPAVLHITDTASTHEPVYLSQNEGFIVVYAIDEPRTFQTAKQLIKLIRELKKQKGQQTAIVLVGNKVDLNHTRSVSNEEALEFASEYECFFHETSAANNINVKIVFQDAVRQLRVLQLNRKANGPMNSIKNFFSR</sequence>
<dbReference type="InterPro" id="IPR005225">
    <property type="entry name" value="Small_GTP-bd"/>
</dbReference>
<dbReference type="Proteomes" id="UP001159405">
    <property type="component" value="Unassembled WGS sequence"/>
</dbReference>
<comment type="catalytic activity">
    <reaction evidence="4">
        <text>GTP + H2O = GDP + phosphate + H(+)</text>
        <dbReference type="Rhea" id="RHEA:19669"/>
        <dbReference type="ChEBI" id="CHEBI:15377"/>
        <dbReference type="ChEBI" id="CHEBI:15378"/>
        <dbReference type="ChEBI" id="CHEBI:37565"/>
        <dbReference type="ChEBI" id="CHEBI:43474"/>
        <dbReference type="ChEBI" id="CHEBI:58189"/>
        <dbReference type="EC" id="3.6.5.2"/>
    </reaction>
</comment>
<dbReference type="PROSITE" id="PS51421">
    <property type="entry name" value="RAS"/>
    <property type="match status" value="1"/>
</dbReference>
<dbReference type="InterPro" id="IPR027417">
    <property type="entry name" value="P-loop_NTPase"/>
</dbReference>
<evidence type="ECO:0000256" key="4">
    <source>
        <dbReference type="ARBA" id="ARBA00048098"/>
    </source>
</evidence>
<dbReference type="InterPro" id="IPR051065">
    <property type="entry name" value="Ras-related_GTPase"/>
</dbReference>
<gene>
    <name evidence="6" type="ORF">PLOB_00013866</name>
</gene>
<keyword evidence="3" id="KW-0378">Hydrolase</keyword>
<protein>
    <recommendedName>
        <fullName evidence="2">small monomeric GTPase</fullName>
        <ecNumber evidence="2">3.6.5.2</ecNumber>
    </recommendedName>
</protein>
<comment type="caution">
    <text evidence="6">The sequence shown here is derived from an EMBL/GenBank/DDBJ whole genome shotgun (WGS) entry which is preliminary data.</text>
</comment>
<dbReference type="PROSITE" id="PS51419">
    <property type="entry name" value="RAB"/>
    <property type="match status" value="1"/>
</dbReference>
<evidence type="ECO:0000313" key="6">
    <source>
        <dbReference type="EMBL" id="CAH3105809.1"/>
    </source>
</evidence>
<evidence type="ECO:0000256" key="5">
    <source>
        <dbReference type="SAM" id="MobiDB-lite"/>
    </source>
</evidence>
<dbReference type="NCBIfam" id="TIGR00231">
    <property type="entry name" value="small_GTP"/>
    <property type="match status" value="1"/>
</dbReference>
<dbReference type="SMART" id="SM00174">
    <property type="entry name" value="RHO"/>
    <property type="match status" value="1"/>
</dbReference>
<dbReference type="PRINTS" id="PR00449">
    <property type="entry name" value="RASTRNSFRMNG"/>
</dbReference>
<evidence type="ECO:0000256" key="1">
    <source>
        <dbReference type="ARBA" id="ARBA00008344"/>
    </source>
</evidence>
<accession>A0ABN8NE28</accession>
<evidence type="ECO:0000313" key="7">
    <source>
        <dbReference type="Proteomes" id="UP001159405"/>
    </source>
</evidence>
<dbReference type="CDD" id="cd00876">
    <property type="entry name" value="Ras"/>
    <property type="match status" value="1"/>
</dbReference>
<dbReference type="Gene3D" id="3.40.50.300">
    <property type="entry name" value="P-loop containing nucleotide triphosphate hydrolases"/>
    <property type="match status" value="1"/>
</dbReference>
<dbReference type="SMART" id="SM00173">
    <property type="entry name" value="RAS"/>
    <property type="match status" value="1"/>
</dbReference>
<feature type="compositionally biased region" description="Polar residues" evidence="5">
    <location>
        <begin position="64"/>
        <end position="74"/>
    </location>
</feature>
<dbReference type="EMBL" id="CALNXK010000018">
    <property type="protein sequence ID" value="CAH3105809.1"/>
    <property type="molecule type" value="Genomic_DNA"/>
</dbReference>
<proteinExistence type="inferred from homology"/>
<reference evidence="6 7" key="1">
    <citation type="submission" date="2022-05" db="EMBL/GenBank/DDBJ databases">
        <authorList>
            <consortium name="Genoscope - CEA"/>
            <person name="William W."/>
        </authorList>
    </citation>
    <scope>NUCLEOTIDE SEQUENCE [LARGE SCALE GENOMIC DNA]</scope>
</reference>
<feature type="region of interest" description="Disordered" evidence="5">
    <location>
        <begin position="24"/>
        <end position="127"/>
    </location>
</feature>